<dbReference type="PANTHER" id="PTHR37928:SF2">
    <property type="entry name" value="GPI ANCHORED CFEM DOMAIN PROTEIN (AFU_ORTHOLOGUE AFUA_6G10580)"/>
    <property type="match status" value="1"/>
</dbReference>
<dbReference type="PANTHER" id="PTHR37928">
    <property type="entry name" value="CFEM DOMAIN PROTEIN (AFU_ORTHOLOGUE AFUA_6G14090)"/>
    <property type="match status" value="1"/>
</dbReference>
<evidence type="ECO:0000256" key="6">
    <source>
        <dbReference type="ARBA" id="ARBA00022617"/>
    </source>
</evidence>
<name>A0A8J8W3R0_9EURO</name>
<comment type="caution">
    <text evidence="15">Lacks conserved residue(s) required for the propagation of feature annotation.</text>
</comment>
<evidence type="ECO:0000259" key="18">
    <source>
        <dbReference type="PROSITE" id="PS52012"/>
    </source>
</evidence>
<proteinExistence type="inferred from homology"/>
<evidence type="ECO:0000256" key="11">
    <source>
        <dbReference type="ARBA" id="ARBA00023136"/>
    </source>
</evidence>
<dbReference type="GO" id="GO:0005576">
    <property type="term" value="C:extracellular region"/>
    <property type="evidence" value="ECO:0007669"/>
    <property type="project" value="UniProtKB-SubCell"/>
</dbReference>
<evidence type="ECO:0000313" key="19">
    <source>
        <dbReference type="EMBL" id="KAF7717552.1"/>
    </source>
</evidence>
<keyword evidence="6 15" id="KW-0349">Heme</keyword>
<feature type="domain" description="CFEM" evidence="18">
    <location>
        <begin position="1"/>
        <end position="108"/>
    </location>
</feature>
<keyword evidence="20" id="KW-1185">Reference proteome</keyword>
<evidence type="ECO:0000256" key="17">
    <source>
        <dbReference type="SAM" id="SignalP"/>
    </source>
</evidence>
<feature type="compositionally biased region" description="Low complexity" evidence="16">
    <location>
        <begin position="165"/>
        <end position="181"/>
    </location>
</feature>
<feature type="signal peptide" evidence="17">
    <location>
        <begin position="1"/>
        <end position="18"/>
    </location>
</feature>
<evidence type="ECO:0000256" key="3">
    <source>
        <dbReference type="ARBA" id="ARBA00010031"/>
    </source>
</evidence>
<evidence type="ECO:0000256" key="15">
    <source>
        <dbReference type="PROSITE-ProRule" id="PRU01356"/>
    </source>
</evidence>
<protein>
    <recommendedName>
        <fullName evidence="18">CFEM domain-containing protein</fullName>
    </recommendedName>
</protein>
<evidence type="ECO:0000256" key="1">
    <source>
        <dbReference type="ARBA" id="ARBA00004609"/>
    </source>
</evidence>
<dbReference type="GO" id="GO:0046872">
    <property type="term" value="F:metal ion binding"/>
    <property type="evidence" value="ECO:0007669"/>
    <property type="project" value="UniProtKB-UniRule"/>
</dbReference>
<dbReference type="GO" id="GO:0005886">
    <property type="term" value="C:plasma membrane"/>
    <property type="evidence" value="ECO:0007669"/>
    <property type="project" value="UniProtKB-SubCell"/>
</dbReference>
<evidence type="ECO:0000256" key="4">
    <source>
        <dbReference type="ARBA" id="ARBA00022475"/>
    </source>
</evidence>
<keyword evidence="10 15" id="KW-0408">Iron</keyword>
<keyword evidence="5" id="KW-0964">Secreted</keyword>
<sequence length="211" mass="20482">MKFSATLIALVAAGVAHAQLPNVPACSLNCFVTALTTDGCSSLTDFACHCSKPQLVSTITPCVQKACKVPDQISVSNAVVAQCSSAGHPIVVPPIETASSAASTAAATTSAAAQETTTSAAEQTTVPMASSSSTSSVVMTAVTTTGWAVSTPVKSSTAMASSSHPAGSSKPTPTSSGAAAATTSPAYNAAGSIKGNMAGVAVVAAAAAYIL</sequence>
<comment type="similarity">
    <text evidence="3">Belongs to the RBT5 family.</text>
</comment>
<reference evidence="19" key="1">
    <citation type="journal article" date="2020" name="Front. Microbiol.">
        <title>Gene regulatory networks of Penicillium echinulatum 2HH and Penicillium oxalicum 114-2 inferred by a computational biology approach.</title>
        <authorList>
            <person name="Lenz A.R."/>
            <person name="Galan-Vasquez E."/>
            <person name="Balbinot E."/>
            <person name="De Abreu F.P."/>
            <person name="De Oliveira N.S."/>
            <person name="Da Rosa L.O."/>
            <person name="De Avila E Silva S."/>
            <person name="Camassola M."/>
            <person name="Dillon A.J.P."/>
            <person name="Perez-Rueda E."/>
        </authorList>
    </citation>
    <scope>NUCLEOTIDE SEQUENCE</scope>
    <source>
        <strain evidence="19">S1M29</strain>
    </source>
</reference>
<feature type="chain" id="PRO_5035305625" description="CFEM domain-containing protein" evidence="17">
    <location>
        <begin position="19"/>
        <end position="211"/>
    </location>
</feature>
<evidence type="ECO:0000313" key="20">
    <source>
        <dbReference type="Proteomes" id="UP000631181"/>
    </source>
</evidence>
<keyword evidence="7" id="KW-0336">GPI-anchor</keyword>
<gene>
    <name evidence="19" type="ORF">PECM_004006</name>
</gene>
<evidence type="ECO:0000256" key="8">
    <source>
        <dbReference type="ARBA" id="ARBA00022723"/>
    </source>
</evidence>
<dbReference type="OrthoDB" id="3767534at2759"/>
<evidence type="ECO:0000256" key="12">
    <source>
        <dbReference type="ARBA" id="ARBA00023157"/>
    </source>
</evidence>
<evidence type="ECO:0000256" key="9">
    <source>
        <dbReference type="ARBA" id="ARBA00022729"/>
    </source>
</evidence>
<dbReference type="EMBL" id="WIWV01000025">
    <property type="protein sequence ID" value="KAF7717552.1"/>
    <property type="molecule type" value="Genomic_DNA"/>
</dbReference>
<keyword evidence="14" id="KW-0449">Lipoprotein</keyword>
<dbReference type="InterPro" id="IPR008427">
    <property type="entry name" value="Extracellular_membr_CFEM_dom"/>
</dbReference>
<evidence type="ECO:0000256" key="2">
    <source>
        <dbReference type="ARBA" id="ARBA00004613"/>
    </source>
</evidence>
<feature type="binding site" description="axial binding residue" evidence="15">
    <location>
        <position position="45"/>
    </location>
    <ligand>
        <name>heme</name>
        <dbReference type="ChEBI" id="CHEBI:30413"/>
    </ligand>
    <ligandPart>
        <name>Fe</name>
        <dbReference type="ChEBI" id="CHEBI:18248"/>
    </ligandPart>
</feature>
<keyword evidence="13" id="KW-0325">Glycoprotein</keyword>
<dbReference type="Pfam" id="PF05730">
    <property type="entry name" value="CFEM"/>
    <property type="match status" value="1"/>
</dbReference>
<keyword evidence="4" id="KW-1003">Cell membrane</keyword>
<evidence type="ECO:0000256" key="10">
    <source>
        <dbReference type="ARBA" id="ARBA00023004"/>
    </source>
</evidence>
<comment type="subcellular location">
    <subcellularLocation>
        <location evidence="1">Cell membrane</location>
        <topology evidence="1">Lipid-anchor</topology>
        <topology evidence="1">GPI-anchor</topology>
    </subcellularLocation>
    <subcellularLocation>
        <location evidence="2">Secreted</location>
    </subcellularLocation>
</comment>
<dbReference type="AlphaFoldDB" id="A0A8J8W3R0"/>
<dbReference type="GO" id="GO:0098552">
    <property type="term" value="C:side of membrane"/>
    <property type="evidence" value="ECO:0007669"/>
    <property type="project" value="UniProtKB-KW"/>
</dbReference>
<keyword evidence="9 17" id="KW-0732">Signal</keyword>
<evidence type="ECO:0000256" key="13">
    <source>
        <dbReference type="ARBA" id="ARBA00023180"/>
    </source>
</evidence>
<organism evidence="19 20">
    <name type="scientific">Penicillium ucsense</name>
    <dbReference type="NCBI Taxonomy" id="2839758"/>
    <lineage>
        <taxon>Eukaryota</taxon>
        <taxon>Fungi</taxon>
        <taxon>Dikarya</taxon>
        <taxon>Ascomycota</taxon>
        <taxon>Pezizomycotina</taxon>
        <taxon>Eurotiomycetes</taxon>
        <taxon>Eurotiomycetidae</taxon>
        <taxon>Eurotiales</taxon>
        <taxon>Aspergillaceae</taxon>
        <taxon>Penicillium</taxon>
    </lineage>
</organism>
<dbReference type="Proteomes" id="UP000631181">
    <property type="component" value="Unassembled WGS sequence"/>
</dbReference>
<dbReference type="PROSITE" id="PS52012">
    <property type="entry name" value="CFEM"/>
    <property type="match status" value="1"/>
</dbReference>
<evidence type="ECO:0000256" key="16">
    <source>
        <dbReference type="SAM" id="MobiDB-lite"/>
    </source>
</evidence>
<evidence type="ECO:0000256" key="7">
    <source>
        <dbReference type="ARBA" id="ARBA00022622"/>
    </source>
</evidence>
<dbReference type="InterPro" id="IPR051735">
    <property type="entry name" value="CFEM_domain"/>
</dbReference>
<dbReference type="SMART" id="SM00747">
    <property type="entry name" value="CFEM"/>
    <property type="match status" value="1"/>
</dbReference>
<evidence type="ECO:0000256" key="5">
    <source>
        <dbReference type="ARBA" id="ARBA00022525"/>
    </source>
</evidence>
<feature type="disulfide bond" evidence="15">
    <location>
        <begin position="50"/>
        <end position="83"/>
    </location>
</feature>
<keyword evidence="12 15" id="KW-1015">Disulfide bond</keyword>
<evidence type="ECO:0000256" key="14">
    <source>
        <dbReference type="ARBA" id="ARBA00023288"/>
    </source>
</evidence>
<accession>A0A8J8W3R0</accession>
<keyword evidence="11" id="KW-0472">Membrane</keyword>
<feature type="region of interest" description="Disordered" evidence="16">
    <location>
        <begin position="157"/>
        <end position="181"/>
    </location>
</feature>
<keyword evidence="8 15" id="KW-0479">Metal-binding</keyword>
<comment type="caution">
    <text evidence="19">The sequence shown here is derived from an EMBL/GenBank/DDBJ whole genome shotgun (WGS) entry which is preliminary data.</text>
</comment>